<keyword evidence="2" id="KW-0813">Transport</keyword>
<evidence type="ECO:0000256" key="1">
    <source>
        <dbReference type="ARBA" id="ARBA00004651"/>
    </source>
</evidence>
<protein>
    <submittedName>
        <fullName evidence="8">Ktr system potassium uptake protein B</fullName>
    </submittedName>
</protein>
<dbReference type="Proteomes" id="UP000095787">
    <property type="component" value="Unassembled WGS sequence"/>
</dbReference>
<gene>
    <name evidence="8" type="primary">ktrB</name>
    <name evidence="8" type="ORF">ERS852456_00132</name>
</gene>
<name>A0A173XJV0_9FIRM</name>
<evidence type="ECO:0000256" key="7">
    <source>
        <dbReference type="ARBA" id="ARBA00023136"/>
    </source>
</evidence>
<reference evidence="8 9" key="1">
    <citation type="submission" date="2015-09" db="EMBL/GenBank/DDBJ databases">
        <authorList>
            <consortium name="Pathogen Informatics"/>
        </authorList>
    </citation>
    <scope>NUCLEOTIDE SEQUENCE [LARGE SCALE GENOMIC DNA]</scope>
    <source>
        <strain evidence="8 9">2789STDY5834841</strain>
    </source>
</reference>
<sequence length="482" mass="52634">MEYICRVWGKQIKIIGWFLEMEKKKKSPRRLKFNTVQTVVIGFFGVILGGGILLSLPICNQKPIEFIDALFTSVSSVCVTGLVTIVPAEQFTLLGKIILLLLIQVGGLGVIACMSAFFLLLGKKINMKGRITIQQAYGLDTLSGLVKFVIRILKGTFLVEGIGAVLFSLRFIPEFGFIKGVGYAIFHSVSAFCNAGIDILGSTSFIQYSGSWLINFTTMFLIVMGGLGFPVWHDIAINIKKMTEIKKRPLKWLFTRLCLQSKIVLTMTGLLILCGAVGFFLLEFNNPETMGDMNLLEKMTASLFQSVTTRTAGFATVPQGDLRESSKLLGCMLMFIGGSPAGTAGGVKTTTIAMLLLTVLCVLKNKRDTECFARKIDNNIVRSGITITMITLIFLMSGITALTIFEPGIDFLDLTYEAASAMGTVGLTADLTPILSRGSHVILMILMYVGRIGPLTMALALSGRSDKISKFRELPEENVMLG</sequence>
<dbReference type="GO" id="GO:0008324">
    <property type="term" value="F:monoatomic cation transmembrane transporter activity"/>
    <property type="evidence" value="ECO:0007669"/>
    <property type="project" value="InterPro"/>
</dbReference>
<keyword evidence="3" id="KW-1003">Cell membrane</keyword>
<dbReference type="Pfam" id="PF02386">
    <property type="entry name" value="TrkH"/>
    <property type="match status" value="1"/>
</dbReference>
<dbReference type="EMBL" id="CYZO01000001">
    <property type="protein sequence ID" value="CUN51929.1"/>
    <property type="molecule type" value="Genomic_DNA"/>
</dbReference>
<dbReference type="GO" id="GO:0005886">
    <property type="term" value="C:plasma membrane"/>
    <property type="evidence" value="ECO:0007669"/>
    <property type="project" value="UniProtKB-SubCell"/>
</dbReference>
<keyword evidence="6" id="KW-0406">Ion transport</keyword>
<keyword evidence="7" id="KW-0472">Membrane</keyword>
<dbReference type="RefSeq" id="WP_004847273.1">
    <property type="nucleotide sequence ID" value="NZ_AP028249.1"/>
</dbReference>
<evidence type="ECO:0000313" key="8">
    <source>
        <dbReference type="EMBL" id="CUN51929.1"/>
    </source>
</evidence>
<organism evidence="8 9">
    <name type="scientific">[Ruminococcus] torques</name>
    <dbReference type="NCBI Taxonomy" id="33039"/>
    <lineage>
        <taxon>Bacteria</taxon>
        <taxon>Bacillati</taxon>
        <taxon>Bacillota</taxon>
        <taxon>Clostridia</taxon>
        <taxon>Lachnospirales</taxon>
        <taxon>Lachnospiraceae</taxon>
        <taxon>Mediterraneibacter</taxon>
    </lineage>
</organism>
<comment type="subcellular location">
    <subcellularLocation>
        <location evidence="1">Cell membrane</location>
        <topology evidence="1">Multi-pass membrane protein</topology>
    </subcellularLocation>
</comment>
<keyword evidence="4" id="KW-0812">Transmembrane</keyword>
<evidence type="ECO:0000256" key="3">
    <source>
        <dbReference type="ARBA" id="ARBA00022475"/>
    </source>
</evidence>
<dbReference type="InterPro" id="IPR003445">
    <property type="entry name" value="Cat_transpt"/>
</dbReference>
<proteinExistence type="predicted"/>
<evidence type="ECO:0000256" key="2">
    <source>
        <dbReference type="ARBA" id="ARBA00022448"/>
    </source>
</evidence>
<dbReference type="AlphaFoldDB" id="A0A173XJV0"/>
<dbReference type="GO" id="GO:0030001">
    <property type="term" value="P:metal ion transport"/>
    <property type="evidence" value="ECO:0007669"/>
    <property type="project" value="UniProtKB-ARBA"/>
</dbReference>
<evidence type="ECO:0000256" key="4">
    <source>
        <dbReference type="ARBA" id="ARBA00022692"/>
    </source>
</evidence>
<dbReference type="PANTHER" id="PTHR32024">
    <property type="entry name" value="TRK SYSTEM POTASSIUM UPTAKE PROTEIN TRKG-RELATED"/>
    <property type="match status" value="1"/>
</dbReference>
<keyword evidence="5" id="KW-1133">Transmembrane helix</keyword>
<evidence type="ECO:0000256" key="6">
    <source>
        <dbReference type="ARBA" id="ARBA00023065"/>
    </source>
</evidence>
<evidence type="ECO:0000313" key="9">
    <source>
        <dbReference type="Proteomes" id="UP000095787"/>
    </source>
</evidence>
<accession>A0A173XJV0</accession>
<evidence type="ECO:0000256" key="5">
    <source>
        <dbReference type="ARBA" id="ARBA00022989"/>
    </source>
</evidence>
<dbReference type="PANTHER" id="PTHR32024:SF1">
    <property type="entry name" value="KTR SYSTEM POTASSIUM UPTAKE PROTEIN B"/>
    <property type="match status" value="1"/>
</dbReference>
<dbReference type="GeneID" id="97327952"/>